<evidence type="ECO:0000313" key="5">
    <source>
        <dbReference type="EMBL" id="EOO34300.1"/>
    </source>
</evidence>
<keyword evidence="2" id="KW-0328">Glycosyltransferase</keyword>
<dbReference type="GO" id="GO:0009247">
    <property type="term" value="P:glycolipid biosynthetic process"/>
    <property type="evidence" value="ECO:0007669"/>
    <property type="project" value="TreeGrafter"/>
</dbReference>
<dbReference type="Proteomes" id="UP000014018">
    <property type="component" value="Unassembled WGS sequence"/>
</dbReference>
<dbReference type="EMBL" id="AHFB01000045">
    <property type="protein sequence ID" value="EOO34300.1"/>
    <property type="molecule type" value="Genomic_DNA"/>
</dbReference>
<evidence type="ECO:0000256" key="2">
    <source>
        <dbReference type="ARBA" id="ARBA00022676"/>
    </source>
</evidence>
<name>A0A9W5PSQ6_BACCE</name>
<reference evidence="5 6" key="1">
    <citation type="submission" date="2012-12" db="EMBL/GenBank/DDBJ databases">
        <title>The Genome Sequence of Bacillus cereus VD133.</title>
        <authorList>
            <consortium name="The Broad Institute Genome Sequencing Platform"/>
            <consortium name="The Broad Institute Genome Sequencing Center for Infectious Disease"/>
            <person name="Feldgarden M."/>
            <person name="Van der Auwera G.A."/>
            <person name="Mahillon J."/>
            <person name="Duprez V."/>
            <person name="Timmery S."/>
            <person name="Mattelet C."/>
            <person name="Dierick K."/>
            <person name="Sun M."/>
            <person name="Yu Z."/>
            <person name="Zhu L."/>
            <person name="Hu X."/>
            <person name="Shank E.B."/>
            <person name="Swiecicka I."/>
            <person name="Hansen B.M."/>
            <person name="Andrup L."/>
            <person name="Walker B."/>
            <person name="Young S.K."/>
            <person name="Zeng Q."/>
            <person name="Gargeya S."/>
            <person name="Fitzgerald M."/>
            <person name="Haas B."/>
            <person name="Abouelleil A."/>
            <person name="Alvarado L."/>
            <person name="Arachchi H.M."/>
            <person name="Berlin A.M."/>
            <person name="Chapman S.B."/>
            <person name="Dewar J."/>
            <person name="Goldberg J."/>
            <person name="Griggs A."/>
            <person name="Gujja S."/>
            <person name="Hansen M."/>
            <person name="Howarth C."/>
            <person name="Imamovic A."/>
            <person name="Larimer J."/>
            <person name="McCowan C."/>
            <person name="Murphy C."/>
            <person name="Neiman D."/>
            <person name="Pearson M."/>
            <person name="Priest M."/>
            <person name="Roberts A."/>
            <person name="Saif S."/>
            <person name="Shea T."/>
            <person name="Sisk P."/>
            <person name="Sykes S."/>
            <person name="Wortman J."/>
            <person name="Nusbaum C."/>
            <person name="Birren B."/>
        </authorList>
    </citation>
    <scope>NUCLEOTIDE SEQUENCE [LARGE SCALE GENOMIC DNA]</scope>
    <source>
        <strain evidence="5 6">VD133</strain>
    </source>
</reference>
<gene>
    <name evidence="5" type="ORF">IIU_02527</name>
</gene>
<dbReference type="InterPro" id="IPR001173">
    <property type="entry name" value="Glyco_trans_2-like"/>
</dbReference>
<dbReference type="GO" id="GO:0016020">
    <property type="term" value="C:membrane"/>
    <property type="evidence" value="ECO:0007669"/>
    <property type="project" value="GOC"/>
</dbReference>
<dbReference type="Gene3D" id="3.90.550.10">
    <property type="entry name" value="Spore Coat Polysaccharide Biosynthesis Protein SpsA, Chain A"/>
    <property type="match status" value="2"/>
</dbReference>
<dbReference type="InterPro" id="IPR039528">
    <property type="entry name" value="DPM1-like"/>
</dbReference>
<evidence type="ECO:0000256" key="3">
    <source>
        <dbReference type="ARBA" id="ARBA00022679"/>
    </source>
</evidence>
<dbReference type="PANTHER" id="PTHR43398">
    <property type="entry name" value="DOLICHOL-PHOSPHATE MANNOSYLTRANSFERASE SUBUNIT 1"/>
    <property type="match status" value="1"/>
</dbReference>
<dbReference type="InterPro" id="IPR029058">
    <property type="entry name" value="AB_hydrolase_fold"/>
</dbReference>
<keyword evidence="3" id="KW-0808">Transferase</keyword>
<dbReference type="FunFam" id="3.90.550.10:FF:000134">
    <property type="entry name" value="Glycosyl transferase family 2"/>
    <property type="match status" value="1"/>
</dbReference>
<proteinExistence type="inferred from homology"/>
<protein>
    <submittedName>
        <fullName evidence="5">Cell wall biosynthesis glycosyltransferase</fullName>
    </submittedName>
</protein>
<sequence length="798" mass="90542">MGRVIKLLDQYKKINISYEQLQQMNFQTTEPFILKIDWDKVAYEFLIRIKHNASNVIVFGSGAGGFQEQPIGPPIFHRHSWMEEFEDTVIYYNDPTLYHGEISLGWGQGELDRFYLQDIANILKLLLIKLQVDSKNVLFYGSSGGGFMSLILAGFVKGSTALVNNPQTNLMKWIPVPVNQVFNLSYPGLSREEIEEKFGERINITDFFKSIEYVPNIYFLQNVACEFDVQNHLLPFISGLEQMDENTEVNQILVDLYFDKKAGHAALEKNETIEYIKKVKPNQTVREVKEGVELSVVIVVGEQKSKLNRILEKLNYLKPLEIIIVADNRMNTIQSITTIVESNVVVIEEKNKCKAPVNGARIANGDAVLFLDGEDVVFSVELAQFLKLLLKKETDVILNNADSVYFEKMKIEWPSIAMVYRKVLNDVLGHMDLKYDSMLSMPYAISKKVIEDIGYDILQNPILAQATLIEKGWRVHTSSAITKTSLNNISTNKNSFSGNELTKLEVREIKKNVKVLENWLQRKGDRGNYTDGGRKREIIEQLKIQKNYLRFHKGWGMKSSIYNGKQLSIIIPAQNEEATIKQVILEARKIEPKEIIVVINGSTDRTEEISKQLGATVIVYQEALGHDVGRAIGAQEAIGDILLFIDADFAIPAKDLHPLTQAVTDGVDIALNDLNLNLRFPLYIVNIYKYMLNIACNRKDLGVGSLVAVPHAISRKCLEGIGWDTLHTSCIAQVKAILEGYKVECVHYVDVMKPNRIRPHEHFATIGHPPAVLRITGDHLEGLSYLLKHRNFKDLFLF</sequence>
<comment type="similarity">
    <text evidence="1">Belongs to the glycosyltransferase 2 family.</text>
</comment>
<accession>A0A9W5PSQ6</accession>
<organism evidence="5 6">
    <name type="scientific">Bacillus cereus VD133</name>
    <dbReference type="NCBI Taxonomy" id="1053233"/>
    <lineage>
        <taxon>Bacteria</taxon>
        <taxon>Bacillati</taxon>
        <taxon>Bacillota</taxon>
        <taxon>Bacilli</taxon>
        <taxon>Bacillales</taxon>
        <taxon>Bacillaceae</taxon>
        <taxon>Bacillus</taxon>
        <taxon>Bacillus cereus group</taxon>
    </lineage>
</organism>
<dbReference type="AlphaFoldDB" id="A0A9W5PSQ6"/>
<dbReference type="SUPFAM" id="SSF53474">
    <property type="entry name" value="alpha/beta-Hydrolases"/>
    <property type="match status" value="1"/>
</dbReference>
<feature type="domain" description="Glycosyltransferase 2-like" evidence="4">
    <location>
        <begin position="295"/>
        <end position="422"/>
    </location>
</feature>
<dbReference type="InterPro" id="IPR029044">
    <property type="entry name" value="Nucleotide-diphossugar_trans"/>
</dbReference>
<dbReference type="Pfam" id="PF00535">
    <property type="entry name" value="Glycos_transf_2"/>
    <property type="match status" value="2"/>
</dbReference>
<comment type="caution">
    <text evidence="5">The sequence shown here is derived from an EMBL/GenBank/DDBJ whole genome shotgun (WGS) entry which is preliminary data.</text>
</comment>
<dbReference type="SUPFAM" id="SSF53448">
    <property type="entry name" value="Nucleotide-diphospho-sugar transferases"/>
    <property type="match status" value="2"/>
</dbReference>
<dbReference type="PANTHER" id="PTHR43398:SF1">
    <property type="entry name" value="DOLICHOL-PHOSPHATE MANNOSYLTRANSFERASE SUBUNIT 1"/>
    <property type="match status" value="1"/>
</dbReference>
<evidence type="ECO:0000313" key="6">
    <source>
        <dbReference type="Proteomes" id="UP000014018"/>
    </source>
</evidence>
<feature type="domain" description="Glycosyltransferase 2-like" evidence="4">
    <location>
        <begin position="568"/>
        <end position="670"/>
    </location>
</feature>
<evidence type="ECO:0000259" key="4">
    <source>
        <dbReference type="Pfam" id="PF00535"/>
    </source>
</evidence>
<evidence type="ECO:0000256" key="1">
    <source>
        <dbReference type="ARBA" id="ARBA00006739"/>
    </source>
</evidence>
<dbReference type="GO" id="GO:0004582">
    <property type="term" value="F:dolichyl-phosphate beta-D-mannosyltransferase activity"/>
    <property type="evidence" value="ECO:0007669"/>
    <property type="project" value="InterPro"/>
</dbReference>
<dbReference type="CDD" id="cd00761">
    <property type="entry name" value="Glyco_tranf_GTA_type"/>
    <property type="match status" value="1"/>
</dbReference>